<evidence type="ECO:0000313" key="1">
    <source>
        <dbReference type="EMBL" id="KAJ7527788.1"/>
    </source>
</evidence>
<comment type="caution">
    <text evidence="1">The sequence shown here is derived from an EMBL/GenBank/DDBJ whole genome shotgun (WGS) entry which is preliminary data.</text>
</comment>
<reference evidence="2" key="1">
    <citation type="journal article" date="2024" name="Proc. Natl. Acad. Sci. U.S.A.">
        <title>Extraordinary preservation of gene collinearity over three hundred million years revealed in homosporous lycophytes.</title>
        <authorList>
            <person name="Li C."/>
            <person name="Wickell D."/>
            <person name="Kuo L.Y."/>
            <person name="Chen X."/>
            <person name="Nie B."/>
            <person name="Liao X."/>
            <person name="Peng D."/>
            <person name="Ji J."/>
            <person name="Jenkins J."/>
            <person name="Williams M."/>
            <person name="Shu S."/>
            <person name="Plott C."/>
            <person name="Barry K."/>
            <person name="Rajasekar S."/>
            <person name="Grimwood J."/>
            <person name="Han X."/>
            <person name="Sun S."/>
            <person name="Hou Z."/>
            <person name="He W."/>
            <person name="Dai G."/>
            <person name="Sun C."/>
            <person name="Schmutz J."/>
            <person name="Leebens-Mack J.H."/>
            <person name="Li F.W."/>
            <person name="Wang L."/>
        </authorList>
    </citation>
    <scope>NUCLEOTIDE SEQUENCE [LARGE SCALE GENOMIC DNA]</scope>
    <source>
        <strain evidence="2">cv. PW_Plant_1</strain>
    </source>
</reference>
<evidence type="ECO:0000313" key="2">
    <source>
        <dbReference type="Proteomes" id="UP001162992"/>
    </source>
</evidence>
<protein>
    <submittedName>
        <fullName evidence="1">Uncharacterized protein</fullName>
    </submittedName>
</protein>
<sequence>MQLPSGKHEAEVQSLGVPVSYPCRCGAVNTSAPISEETMFRNLPEQECTMCGDVGFSAELFQCSKCLHRLQHTYCSIGYPNITSKELICDWCYSEESKLANDKLRSKRKMRRTEIDWHQYKDALDFLLDVAQQAGDGEHTVGEQVQNQVNCNKATTLNQPETKRNRCGIKENDRRSPEKWKSVTKKKLRLSAPTKGIGGRRYKLLSDVLC</sequence>
<dbReference type="EMBL" id="CM055107">
    <property type="protein sequence ID" value="KAJ7527788.1"/>
    <property type="molecule type" value="Genomic_DNA"/>
</dbReference>
<organism evidence="1 2">
    <name type="scientific">Diphasiastrum complanatum</name>
    <name type="common">Issler's clubmoss</name>
    <name type="synonym">Lycopodium complanatum</name>
    <dbReference type="NCBI Taxonomy" id="34168"/>
    <lineage>
        <taxon>Eukaryota</taxon>
        <taxon>Viridiplantae</taxon>
        <taxon>Streptophyta</taxon>
        <taxon>Embryophyta</taxon>
        <taxon>Tracheophyta</taxon>
        <taxon>Lycopodiopsida</taxon>
        <taxon>Lycopodiales</taxon>
        <taxon>Lycopodiaceae</taxon>
        <taxon>Lycopodioideae</taxon>
        <taxon>Diphasiastrum</taxon>
    </lineage>
</organism>
<keyword evidence="2" id="KW-1185">Reference proteome</keyword>
<accession>A0ACC2BD78</accession>
<gene>
    <name evidence="1" type="ORF">O6H91_16G070800</name>
</gene>
<name>A0ACC2BD78_DIPCM</name>
<proteinExistence type="predicted"/>
<dbReference type="Proteomes" id="UP001162992">
    <property type="component" value="Chromosome 16"/>
</dbReference>